<protein>
    <submittedName>
        <fullName evidence="3">Uncharacterized protein</fullName>
    </submittedName>
</protein>
<keyword evidence="4" id="KW-1185">Reference proteome</keyword>
<feature type="transmembrane region" description="Helical" evidence="2">
    <location>
        <begin position="183"/>
        <end position="206"/>
    </location>
</feature>
<keyword evidence="2" id="KW-1133">Transmembrane helix</keyword>
<dbReference type="AlphaFoldDB" id="A0AAJ0GIF8"/>
<evidence type="ECO:0000256" key="2">
    <source>
        <dbReference type="SAM" id="Phobius"/>
    </source>
</evidence>
<feature type="region of interest" description="Disordered" evidence="1">
    <location>
        <begin position="94"/>
        <end position="179"/>
    </location>
</feature>
<evidence type="ECO:0000313" key="3">
    <source>
        <dbReference type="EMBL" id="KAK3058105.1"/>
    </source>
</evidence>
<keyword evidence="2" id="KW-0472">Membrane</keyword>
<sequence length="501" mass="53181">MTLSSEPHRRDEVVQRDNPLGQIWSKITSDIGGIFTVDAASTTRPAPTPLPPPGNASPAEDSTIMTTELLTTVWRTSLVTVKLTTDVVESATEQISQPAATGNGPQSTATGHAPPATSIAVSSSTRTTLATSTRHSLSRPTTDVPTARNPTMTMSLFTHDPITTPTITPTPAPSKHDPHQKQAIIGGLAGAIGGLILIGLLICLCLRRRRKEDDDGESPSEKVIHSPMAPVWSEFTQRDSHPNPVLPVSQGTDTPDYDGGLLRVSLDRWPRPYANGQSYRESLGPRRLQVMNPSPSRPSTPVTRGSTDSIPRFLVRQKTALAAVFSNAPGSRAGSTGESPHRALPVPTIAVDPALSTECIPRTAPPTPSFRSYSSVTSLPIVSQRPPEDPFLTPPDERLEDGQLPSAGSSRRPGITPLQSAAGAAGRTLSHLGSALNPFKTKSHLGPSNLAASVSSGSRRSVSTFSSGGDPFQYDRPSIRESNAGGRGEVERPNWEVYEGT</sequence>
<accession>A0AAJ0GIF8</accession>
<feature type="compositionally biased region" description="Low complexity" evidence="1">
    <location>
        <begin position="453"/>
        <end position="469"/>
    </location>
</feature>
<evidence type="ECO:0000313" key="4">
    <source>
        <dbReference type="Proteomes" id="UP001271007"/>
    </source>
</evidence>
<feature type="region of interest" description="Disordered" evidence="1">
    <location>
        <begin position="361"/>
        <end position="501"/>
    </location>
</feature>
<feature type="compositionally biased region" description="Polar residues" evidence="1">
    <location>
        <begin position="94"/>
        <end position="110"/>
    </location>
</feature>
<feature type="region of interest" description="Disordered" evidence="1">
    <location>
        <begin position="235"/>
        <end position="261"/>
    </location>
</feature>
<dbReference type="EMBL" id="JAWDJX010000002">
    <property type="protein sequence ID" value="KAK3058105.1"/>
    <property type="molecule type" value="Genomic_DNA"/>
</dbReference>
<organism evidence="3 4">
    <name type="scientific">Extremus antarcticus</name>
    <dbReference type="NCBI Taxonomy" id="702011"/>
    <lineage>
        <taxon>Eukaryota</taxon>
        <taxon>Fungi</taxon>
        <taxon>Dikarya</taxon>
        <taxon>Ascomycota</taxon>
        <taxon>Pezizomycotina</taxon>
        <taxon>Dothideomycetes</taxon>
        <taxon>Dothideomycetidae</taxon>
        <taxon>Mycosphaerellales</taxon>
        <taxon>Extremaceae</taxon>
        <taxon>Extremus</taxon>
    </lineage>
</organism>
<comment type="caution">
    <text evidence="3">The sequence shown here is derived from an EMBL/GenBank/DDBJ whole genome shotgun (WGS) entry which is preliminary data.</text>
</comment>
<evidence type="ECO:0000256" key="1">
    <source>
        <dbReference type="SAM" id="MobiDB-lite"/>
    </source>
</evidence>
<gene>
    <name evidence="3" type="ORF">LTR09_001183</name>
</gene>
<keyword evidence="2" id="KW-0812">Transmembrane</keyword>
<reference evidence="3" key="1">
    <citation type="submission" date="2023-04" db="EMBL/GenBank/DDBJ databases">
        <title>Black Yeasts Isolated from many extreme environments.</title>
        <authorList>
            <person name="Coleine C."/>
            <person name="Stajich J.E."/>
            <person name="Selbmann L."/>
        </authorList>
    </citation>
    <scope>NUCLEOTIDE SEQUENCE</scope>
    <source>
        <strain evidence="3">CCFEE 5312</strain>
    </source>
</reference>
<feature type="compositionally biased region" description="Pro residues" evidence="1">
    <location>
        <begin position="46"/>
        <end position="55"/>
    </location>
</feature>
<dbReference type="Proteomes" id="UP001271007">
    <property type="component" value="Unassembled WGS sequence"/>
</dbReference>
<proteinExistence type="predicted"/>
<feature type="compositionally biased region" description="Low complexity" evidence="1">
    <location>
        <begin position="122"/>
        <end position="139"/>
    </location>
</feature>
<name>A0AAJ0GIF8_9PEZI</name>
<feature type="region of interest" description="Disordered" evidence="1">
    <location>
        <begin position="41"/>
        <end position="61"/>
    </location>
</feature>
<feature type="compositionally biased region" description="Polar residues" evidence="1">
    <location>
        <begin position="140"/>
        <end position="156"/>
    </location>
</feature>
<feature type="compositionally biased region" description="Polar residues" evidence="1">
    <location>
        <begin position="369"/>
        <end position="381"/>
    </location>
</feature>